<reference evidence="4" key="1">
    <citation type="journal article" date="2019" name="Int. J. Syst. Evol. Microbiol.">
        <title>The Global Catalogue of Microorganisms (GCM) 10K type strain sequencing project: providing services to taxonomists for standard genome sequencing and annotation.</title>
        <authorList>
            <consortium name="The Broad Institute Genomics Platform"/>
            <consortium name="The Broad Institute Genome Sequencing Center for Infectious Disease"/>
            <person name="Wu L."/>
            <person name="Ma J."/>
        </authorList>
    </citation>
    <scope>NUCLEOTIDE SEQUENCE [LARGE SCALE GENOMIC DNA]</scope>
    <source>
        <strain evidence="4">CCUG 49560</strain>
    </source>
</reference>
<proteinExistence type="predicted"/>
<feature type="transmembrane region" description="Helical" evidence="2">
    <location>
        <begin position="65"/>
        <end position="86"/>
    </location>
</feature>
<gene>
    <name evidence="3" type="ORF">ACFO8L_20315</name>
</gene>
<evidence type="ECO:0000313" key="4">
    <source>
        <dbReference type="Proteomes" id="UP001595891"/>
    </source>
</evidence>
<name>A0ABV9EJJ0_9ACTN</name>
<evidence type="ECO:0000256" key="1">
    <source>
        <dbReference type="SAM" id="MobiDB-lite"/>
    </source>
</evidence>
<dbReference type="EMBL" id="JBHSFN010000012">
    <property type="protein sequence ID" value="MFC4588444.1"/>
    <property type="molecule type" value="Genomic_DNA"/>
</dbReference>
<keyword evidence="4" id="KW-1185">Reference proteome</keyword>
<keyword evidence="2" id="KW-0812">Transmembrane</keyword>
<feature type="transmembrane region" description="Helical" evidence="2">
    <location>
        <begin position="117"/>
        <end position="139"/>
    </location>
</feature>
<dbReference type="RefSeq" id="WP_262843327.1">
    <property type="nucleotide sequence ID" value="NZ_JANZYP010000017.1"/>
</dbReference>
<feature type="transmembrane region" description="Helical" evidence="2">
    <location>
        <begin position="6"/>
        <end position="27"/>
    </location>
</feature>
<evidence type="ECO:0000256" key="2">
    <source>
        <dbReference type="SAM" id="Phobius"/>
    </source>
</evidence>
<keyword evidence="2" id="KW-1133">Transmembrane helix</keyword>
<protein>
    <submittedName>
        <fullName evidence="3">Uncharacterized protein</fullName>
    </submittedName>
</protein>
<comment type="caution">
    <text evidence="3">The sequence shown here is derived from an EMBL/GenBank/DDBJ whole genome shotgun (WGS) entry which is preliminary data.</text>
</comment>
<sequence>MVLAIIIGCEIGFWVLLALGFTTRYLLGRRRLGMALLAAVPLLDVVLLAASVADMRGGAVATTQHGLAAAYLAYSVVFGRGTVAWADARFAHRFAGGPPPWRPPSGGRARARYEWKVWLRIVLAYGICCALLFGLIALVGDPSRTGELGAFMGGLAKVPLVAVLWPLSYTLFPKRERPPEDPPAGKPPEDSPAAKPL</sequence>
<keyword evidence="2" id="KW-0472">Membrane</keyword>
<feature type="transmembrane region" description="Helical" evidence="2">
    <location>
        <begin position="34"/>
        <end position="53"/>
    </location>
</feature>
<evidence type="ECO:0000313" key="3">
    <source>
        <dbReference type="EMBL" id="MFC4588444.1"/>
    </source>
</evidence>
<organism evidence="3 4">
    <name type="scientific">Sphaerisporangium corydalis</name>
    <dbReference type="NCBI Taxonomy" id="1441875"/>
    <lineage>
        <taxon>Bacteria</taxon>
        <taxon>Bacillati</taxon>
        <taxon>Actinomycetota</taxon>
        <taxon>Actinomycetes</taxon>
        <taxon>Streptosporangiales</taxon>
        <taxon>Streptosporangiaceae</taxon>
        <taxon>Sphaerisporangium</taxon>
    </lineage>
</organism>
<feature type="region of interest" description="Disordered" evidence="1">
    <location>
        <begin position="173"/>
        <end position="197"/>
    </location>
</feature>
<feature type="transmembrane region" description="Helical" evidence="2">
    <location>
        <begin position="151"/>
        <end position="172"/>
    </location>
</feature>
<dbReference type="Proteomes" id="UP001595891">
    <property type="component" value="Unassembled WGS sequence"/>
</dbReference>
<accession>A0ABV9EJJ0</accession>